<dbReference type="InParanoid" id="G0MAQ8"/>
<dbReference type="Proteomes" id="UP000008068">
    <property type="component" value="Unassembled WGS sequence"/>
</dbReference>
<reference evidence="3" key="1">
    <citation type="submission" date="2011-07" db="EMBL/GenBank/DDBJ databases">
        <authorList>
            <consortium name="Caenorhabditis brenneri Sequencing and Analysis Consortium"/>
            <person name="Wilson R.K."/>
        </authorList>
    </citation>
    <scope>NUCLEOTIDE SEQUENCE [LARGE SCALE GENOMIC DNA]</scope>
    <source>
        <strain evidence="3">PB2801</strain>
    </source>
</reference>
<accession>G0MAQ8</accession>
<organism evidence="3">
    <name type="scientific">Caenorhabditis brenneri</name>
    <name type="common">Nematode worm</name>
    <dbReference type="NCBI Taxonomy" id="135651"/>
    <lineage>
        <taxon>Eukaryota</taxon>
        <taxon>Metazoa</taxon>
        <taxon>Ecdysozoa</taxon>
        <taxon>Nematoda</taxon>
        <taxon>Chromadorea</taxon>
        <taxon>Rhabditida</taxon>
        <taxon>Rhabditina</taxon>
        <taxon>Rhabditomorpha</taxon>
        <taxon>Rhabditoidea</taxon>
        <taxon>Rhabditidae</taxon>
        <taxon>Peloderinae</taxon>
        <taxon>Caenorhabditis</taxon>
    </lineage>
</organism>
<dbReference type="EMBL" id="GL379788">
    <property type="protein sequence ID" value="EGT40682.1"/>
    <property type="molecule type" value="Genomic_DNA"/>
</dbReference>
<keyword evidence="3" id="KW-1185">Reference proteome</keyword>
<dbReference type="HOGENOM" id="CLU_1798198_0_0_1"/>
<evidence type="ECO:0000256" key="1">
    <source>
        <dbReference type="SAM" id="MobiDB-lite"/>
    </source>
</evidence>
<feature type="region of interest" description="Disordered" evidence="1">
    <location>
        <begin position="107"/>
        <end position="141"/>
    </location>
</feature>
<dbReference type="AlphaFoldDB" id="G0MAQ8"/>
<proteinExistence type="predicted"/>
<evidence type="ECO:0000313" key="3">
    <source>
        <dbReference type="Proteomes" id="UP000008068"/>
    </source>
</evidence>
<sequence>MTDRFRVPKLNFFTPEDATTWAVILETRYLNDRMDDMVYLEKVSSQEKDSKTGIRSNEKCAPWNLRKIKKENCFQQIPFSHVLYKRQKPNLFGNSVVSLKMLNDVNPQVKKEPATSKKRPKLEHEQVEDSFSKRKKQYIIT</sequence>
<dbReference type="OMA" id="WAVILET"/>
<dbReference type="OrthoDB" id="10465859at2759"/>
<gene>
    <name evidence="2" type="ORF">CAEBREN_15030</name>
</gene>
<name>G0MAQ8_CAEBE</name>
<protein>
    <submittedName>
        <fullName evidence="2">Uncharacterized protein</fullName>
    </submittedName>
</protein>
<dbReference type="FunCoup" id="G0MAQ8">
    <property type="interactions" value="390"/>
</dbReference>
<evidence type="ECO:0000313" key="2">
    <source>
        <dbReference type="EMBL" id="EGT40682.1"/>
    </source>
</evidence>
<feature type="compositionally biased region" description="Basic and acidic residues" evidence="1">
    <location>
        <begin position="122"/>
        <end position="132"/>
    </location>
</feature>
<dbReference type="eggNOG" id="ENOG502RAJX">
    <property type="taxonomic scope" value="Eukaryota"/>
</dbReference>